<proteinExistence type="inferred from homology"/>
<dbReference type="Gene3D" id="1.20.1530.20">
    <property type="match status" value="1"/>
</dbReference>
<feature type="transmembrane region" description="Helical" evidence="9">
    <location>
        <begin position="309"/>
        <end position="325"/>
    </location>
</feature>
<evidence type="ECO:0000256" key="6">
    <source>
        <dbReference type="ARBA" id="ARBA00022989"/>
    </source>
</evidence>
<feature type="transmembrane region" description="Helical" evidence="9">
    <location>
        <begin position="283"/>
        <end position="303"/>
    </location>
</feature>
<evidence type="ECO:0000256" key="2">
    <source>
        <dbReference type="ARBA" id="ARBA00005551"/>
    </source>
</evidence>
<comment type="similarity">
    <text evidence="2">Belongs to the monovalent cation:proton antiporter 2 (CPA2) transporter (TC 2.A.37) family.</text>
</comment>
<reference evidence="12" key="1">
    <citation type="journal article" date="2019" name="Int. J. Syst. Evol. Microbiol.">
        <title>The Global Catalogue of Microorganisms (GCM) 10K type strain sequencing project: providing services to taxonomists for standard genome sequencing and annotation.</title>
        <authorList>
            <consortium name="The Broad Institute Genomics Platform"/>
            <consortium name="The Broad Institute Genome Sequencing Center for Infectious Disease"/>
            <person name="Wu L."/>
            <person name="Ma J."/>
        </authorList>
    </citation>
    <scope>NUCLEOTIDE SEQUENCE [LARGE SCALE GENOMIC DNA]</scope>
    <source>
        <strain evidence="12">CGMCC 1.12376</strain>
    </source>
</reference>
<dbReference type="Pfam" id="PF00999">
    <property type="entry name" value="Na_H_Exchanger"/>
    <property type="match status" value="1"/>
</dbReference>
<feature type="transmembrane region" description="Helical" evidence="9">
    <location>
        <begin position="63"/>
        <end position="82"/>
    </location>
</feature>
<feature type="transmembrane region" description="Helical" evidence="9">
    <location>
        <begin position="164"/>
        <end position="186"/>
    </location>
</feature>
<accession>A0ABW4HNZ6</accession>
<keyword evidence="4" id="KW-0050">Antiport</keyword>
<dbReference type="InterPro" id="IPR006153">
    <property type="entry name" value="Cation/H_exchanger_TM"/>
</dbReference>
<dbReference type="Gene3D" id="3.30.70.1450">
    <property type="entry name" value="Regulator of K+ conductance, C-terminal domain"/>
    <property type="match status" value="1"/>
</dbReference>
<feature type="domain" description="RCK C-terminal" evidence="10">
    <location>
        <begin position="535"/>
        <end position="614"/>
    </location>
</feature>
<evidence type="ECO:0000259" key="10">
    <source>
        <dbReference type="PROSITE" id="PS51202"/>
    </source>
</evidence>
<comment type="subcellular location">
    <subcellularLocation>
        <location evidence="1">Membrane</location>
        <topology evidence="1">Multi-pass membrane protein</topology>
    </subcellularLocation>
</comment>
<dbReference type="EMBL" id="JBHUDE010000009">
    <property type="protein sequence ID" value="MFD1606544.1"/>
    <property type="molecule type" value="Genomic_DNA"/>
</dbReference>
<feature type="transmembrane region" description="Helical" evidence="9">
    <location>
        <begin position="102"/>
        <end position="127"/>
    </location>
</feature>
<feature type="transmembrane region" description="Helical" evidence="9">
    <location>
        <begin position="346"/>
        <end position="369"/>
    </location>
</feature>
<evidence type="ECO:0000313" key="11">
    <source>
        <dbReference type="EMBL" id="MFD1606544.1"/>
    </source>
</evidence>
<feature type="transmembrane region" description="Helical" evidence="9">
    <location>
        <begin position="375"/>
        <end position="393"/>
    </location>
</feature>
<keyword evidence="6 9" id="KW-1133">Transmembrane helix</keyword>
<evidence type="ECO:0000256" key="5">
    <source>
        <dbReference type="ARBA" id="ARBA00022692"/>
    </source>
</evidence>
<evidence type="ECO:0000256" key="4">
    <source>
        <dbReference type="ARBA" id="ARBA00022449"/>
    </source>
</evidence>
<dbReference type="Proteomes" id="UP001597221">
    <property type="component" value="Unassembled WGS sequence"/>
</dbReference>
<evidence type="ECO:0000313" key="12">
    <source>
        <dbReference type="Proteomes" id="UP001597221"/>
    </source>
</evidence>
<dbReference type="PROSITE" id="PS51202">
    <property type="entry name" value="RCK_C"/>
    <property type="match status" value="1"/>
</dbReference>
<dbReference type="Gene3D" id="3.40.50.720">
    <property type="entry name" value="NAD(P)-binding Rossmann-like Domain"/>
    <property type="match status" value="1"/>
</dbReference>
<feature type="transmembrane region" description="Helical" evidence="9">
    <location>
        <begin position="32"/>
        <end position="51"/>
    </location>
</feature>
<keyword evidence="12" id="KW-1185">Reference proteome</keyword>
<evidence type="ECO:0000256" key="7">
    <source>
        <dbReference type="ARBA" id="ARBA00023065"/>
    </source>
</evidence>
<feature type="transmembrane region" description="Helical" evidence="9">
    <location>
        <begin position="254"/>
        <end position="271"/>
    </location>
</feature>
<feature type="transmembrane region" description="Helical" evidence="9">
    <location>
        <begin position="133"/>
        <end position="152"/>
    </location>
</feature>
<name>A0ABW4HNZ6_9BACI</name>
<dbReference type="InterPro" id="IPR036721">
    <property type="entry name" value="RCK_C_sf"/>
</dbReference>
<protein>
    <submittedName>
        <fullName evidence="11">Monovalent cation:proton antiporter family protein</fullName>
    </submittedName>
</protein>
<dbReference type="SUPFAM" id="SSF116726">
    <property type="entry name" value="TrkA C-terminal domain-like"/>
    <property type="match status" value="1"/>
</dbReference>
<evidence type="ECO:0000256" key="1">
    <source>
        <dbReference type="ARBA" id="ARBA00004141"/>
    </source>
</evidence>
<feature type="transmembrane region" description="Helical" evidence="9">
    <location>
        <begin position="192"/>
        <end position="211"/>
    </location>
</feature>
<dbReference type="InterPro" id="IPR003148">
    <property type="entry name" value="RCK_N"/>
</dbReference>
<keyword evidence="5 9" id="KW-0812">Transmembrane</keyword>
<dbReference type="InterPro" id="IPR038770">
    <property type="entry name" value="Na+/solute_symporter_sf"/>
</dbReference>
<sequence>MEHGTASIVSLMIVTGVAFFIPIMLQRLKLKAIPIVVAEIIAGIIIGKSGLDLVDVDNAWLTLLSSLGLIYLMFLSGLEIDFSSFKLKKEKKPGKTKQINPFLISIVIFLFMLILAYGFSMILVYFGMIDDPFFMTIILSTISLGVVVPVLKERKVINTELGQTVLLIAVISDFVTMILFAYYLALKNGDTTIVWWIVLLLALVFLLYYVLNYYKKKSDMQLLETLKRGTAQIGTRGIFALILLFVALSETMGVENILGAFLAGVVVSLLSPGRDFVHQLDSFGYGFLIPIFFVMVGVGFDFASLFENPGILALIPIVLIFLFLTRSLPTVLMKRWFSWNEVVGSGMLLTSTLSLAIVAATVSLQMGIISEGMNSAIVLVSILTCFISPILYARISPKVEEKKHSLAIIGANRAALRASINFQKSNYQVTIFSGKQAKIESENDNEFPIVELEELSLERLIERQIFETFDRVIVTTSDDNFNIELANYSREIGYENMIVRIEDPKLNKKYSDMGITVYSDVYASEMILKAMVHSPSLVRFLTDEDEAIREFVLEDVRYDNLPLRKLPFLGDTLILSIYRGDRAITPNGDTILQTGDRLIISGSEESMAKVANNI</sequence>
<comment type="caution">
    <text evidence="11">The sequence shown here is derived from an EMBL/GenBank/DDBJ whole genome shotgun (WGS) entry which is preliminary data.</text>
</comment>
<dbReference type="RefSeq" id="WP_251512954.1">
    <property type="nucleotide sequence ID" value="NZ_JAMBON010000008.1"/>
</dbReference>
<keyword evidence="7" id="KW-0406">Ion transport</keyword>
<dbReference type="Pfam" id="PF02080">
    <property type="entry name" value="TrkA_C"/>
    <property type="match status" value="1"/>
</dbReference>
<dbReference type="InterPro" id="IPR006037">
    <property type="entry name" value="RCK_C"/>
</dbReference>
<evidence type="ECO:0000256" key="8">
    <source>
        <dbReference type="ARBA" id="ARBA00023136"/>
    </source>
</evidence>
<dbReference type="PANTHER" id="PTHR43562">
    <property type="entry name" value="NAPA-TYPE SODIUM/HYDROGEN ANTIPORTER"/>
    <property type="match status" value="1"/>
</dbReference>
<feature type="transmembrane region" description="Helical" evidence="9">
    <location>
        <begin position="6"/>
        <end position="25"/>
    </location>
</feature>
<dbReference type="Pfam" id="PF02254">
    <property type="entry name" value="TrkA_N"/>
    <property type="match status" value="1"/>
</dbReference>
<gene>
    <name evidence="11" type="ORF">ACFSBH_02550</name>
</gene>
<dbReference type="SUPFAM" id="SSF51735">
    <property type="entry name" value="NAD(P)-binding Rossmann-fold domains"/>
    <property type="match status" value="1"/>
</dbReference>
<evidence type="ECO:0000256" key="3">
    <source>
        <dbReference type="ARBA" id="ARBA00022448"/>
    </source>
</evidence>
<organism evidence="11 12">
    <name type="scientific">Oceanobacillus luteolus</name>
    <dbReference type="NCBI Taxonomy" id="1274358"/>
    <lineage>
        <taxon>Bacteria</taxon>
        <taxon>Bacillati</taxon>
        <taxon>Bacillota</taxon>
        <taxon>Bacilli</taxon>
        <taxon>Bacillales</taxon>
        <taxon>Bacillaceae</taxon>
        <taxon>Oceanobacillus</taxon>
    </lineage>
</organism>
<keyword evidence="3" id="KW-0813">Transport</keyword>
<dbReference type="InterPro" id="IPR036291">
    <property type="entry name" value="NAD(P)-bd_dom_sf"/>
</dbReference>
<evidence type="ECO:0000256" key="9">
    <source>
        <dbReference type="SAM" id="Phobius"/>
    </source>
</evidence>
<keyword evidence="8 9" id="KW-0472">Membrane</keyword>
<dbReference type="PANTHER" id="PTHR43562:SF1">
    <property type="entry name" value="NA(+)_H(+) ANTIPORTER YJBQ-RELATED"/>
    <property type="match status" value="1"/>
</dbReference>